<gene>
    <name evidence="2" type="ORF">GSBLH_T00001577001</name>
</gene>
<dbReference type="EMBL" id="FN668642">
    <property type="protein sequence ID" value="CBK21408.2"/>
    <property type="molecule type" value="Genomic_DNA"/>
</dbReference>
<protein>
    <submittedName>
        <fullName evidence="2">3-hydroxyacyl-CoA dehydrogenase</fullName>
    </submittedName>
</protein>
<reference evidence="2" key="1">
    <citation type="submission" date="2010-02" db="EMBL/GenBank/DDBJ databases">
        <title>Sequencing and annotation of the Blastocystis hominis genome.</title>
        <authorList>
            <person name="Wincker P."/>
        </authorList>
    </citation>
    <scope>NUCLEOTIDE SEQUENCE</scope>
    <source>
        <strain evidence="2">Singapore isolate B</strain>
    </source>
</reference>
<keyword evidence="3" id="KW-1185">Reference proteome</keyword>
<evidence type="ECO:0000313" key="2">
    <source>
        <dbReference type="EMBL" id="CBK21408.2"/>
    </source>
</evidence>
<name>D8M019_BLAHO</name>
<evidence type="ECO:0000313" key="3">
    <source>
        <dbReference type="Proteomes" id="UP000008312"/>
    </source>
</evidence>
<dbReference type="PANTHER" id="PTHR43658">
    <property type="entry name" value="SHORT-CHAIN DEHYDROGENASE/REDUCTASE"/>
    <property type="match status" value="1"/>
</dbReference>
<dbReference type="RefSeq" id="XP_012895456.1">
    <property type="nucleotide sequence ID" value="XM_013040002.1"/>
</dbReference>
<dbReference type="Gene3D" id="3.40.50.720">
    <property type="entry name" value="NAD(P)-binding Rossmann-like Domain"/>
    <property type="match status" value="1"/>
</dbReference>
<dbReference type="PANTHER" id="PTHR43658:SF8">
    <property type="entry name" value="17-BETA-HYDROXYSTEROID DEHYDROGENASE 14-RELATED"/>
    <property type="match status" value="1"/>
</dbReference>
<evidence type="ECO:0000256" key="1">
    <source>
        <dbReference type="ARBA" id="ARBA00023002"/>
    </source>
</evidence>
<dbReference type="AlphaFoldDB" id="D8M019"/>
<dbReference type="InterPro" id="IPR036291">
    <property type="entry name" value="NAD(P)-bd_dom_sf"/>
</dbReference>
<organism evidence="2">
    <name type="scientific">Blastocystis hominis</name>
    <dbReference type="NCBI Taxonomy" id="12968"/>
    <lineage>
        <taxon>Eukaryota</taxon>
        <taxon>Sar</taxon>
        <taxon>Stramenopiles</taxon>
        <taxon>Bigyra</taxon>
        <taxon>Opalozoa</taxon>
        <taxon>Opalinata</taxon>
        <taxon>Blastocystidae</taxon>
        <taxon>Blastocystis</taxon>
    </lineage>
</organism>
<keyword evidence="1" id="KW-0560">Oxidoreductase</keyword>
<dbReference type="Proteomes" id="UP000008312">
    <property type="component" value="Unassembled WGS sequence"/>
</dbReference>
<dbReference type="GeneID" id="24918820"/>
<dbReference type="SUPFAM" id="SSF51735">
    <property type="entry name" value="NAD(P)-binding Rossmann-fold domains"/>
    <property type="match status" value="1"/>
</dbReference>
<dbReference type="GO" id="GO:0016491">
    <property type="term" value="F:oxidoreductase activity"/>
    <property type="evidence" value="ECO:0007669"/>
    <property type="project" value="UniProtKB-KW"/>
</dbReference>
<dbReference type="OrthoDB" id="1274115at2759"/>
<accession>D8M019</accession>
<dbReference type="PRINTS" id="PR00081">
    <property type="entry name" value="GDHRDH"/>
</dbReference>
<dbReference type="InterPro" id="IPR002347">
    <property type="entry name" value="SDR_fam"/>
</dbReference>
<dbReference type="Pfam" id="PF00106">
    <property type="entry name" value="adh_short"/>
    <property type="match status" value="1"/>
</dbReference>
<dbReference type="InParanoid" id="D8M019"/>
<sequence length="164" mass="17944">MVSKSKRTHSLDLFVNVLNKNVIGYFNMVRLVSQSMLSNAKLMSEERGVIINTSRFSVIDIPVINSISAVNGSGAQVAYSTAMAAIAGMTLPLARGLGRYGIRCVGVEPGLFEIPLIQAYEDTVNILSKLTPFPQRLGKPEEYAQLIEVNPSHRMKCSKLSKTL</sequence>
<proteinExistence type="predicted"/>